<dbReference type="GO" id="GO:0046872">
    <property type="term" value="F:metal ion binding"/>
    <property type="evidence" value="ECO:0007669"/>
    <property type="project" value="UniProtKB-KW"/>
</dbReference>
<dbReference type="Gene3D" id="1.10.490.10">
    <property type="entry name" value="Globins"/>
    <property type="match status" value="1"/>
</dbReference>
<gene>
    <name evidence="5" type="ORF">GO014_01405</name>
</gene>
<dbReference type="Proteomes" id="UP000438106">
    <property type="component" value="Unassembled WGS sequence"/>
</dbReference>
<keyword evidence="6" id="KW-1185">Reference proteome</keyword>
<comment type="caution">
    <text evidence="5">The sequence shown here is derived from an EMBL/GenBank/DDBJ whole genome shotgun (WGS) entry which is preliminary data.</text>
</comment>
<protein>
    <submittedName>
        <fullName evidence="5">Preprotein translocase subunit TatC</fullName>
    </submittedName>
</protein>
<keyword evidence="3" id="KW-0479">Metal-binding</keyword>
<keyword evidence="4" id="KW-0408">Iron</keyword>
<evidence type="ECO:0000313" key="5">
    <source>
        <dbReference type="EMBL" id="MVS97686.1"/>
    </source>
</evidence>
<evidence type="ECO:0000256" key="1">
    <source>
        <dbReference type="ARBA" id="ARBA00022448"/>
    </source>
</evidence>
<evidence type="ECO:0000256" key="3">
    <source>
        <dbReference type="ARBA" id="ARBA00022723"/>
    </source>
</evidence>
<dbReference type="GO" id="GO:0020037">
    <property type="term" value="F:heme binding"/>
    <property type="evidence" value="ECO:0007669"/>
    <property type="project" value="InterPro"/>
</dbReference>
<dbReference type="GO" id="GO:0019825">
    <property type="term" value="F:oxygen binding"/>
    <property type="evidence" value="ECO:0007669"/>
    <property type="project" value="InterPro"/>
</dbReference>
<keyword evidence="2" id="KW-0349">Heme</keyword>
<name>A0A7X3K219_9HYPH</name>
<sequence length="164" mass="19168">MPPDDRPPVGTQLHRIGWETPEGLDEAMIRKVVVEFYDRARRDDVIGPIFNRVIADAEWPGHLDKITDFWSSMLLGSGRYNGRPMPKHMAIPDLADLHFMRWLRLFRQTVEEICPPDIAALFVERSERIGNSFRMNIFMRRGDDITQMGPLRREPDPVWKPDQD</sequence>
<keyword evidence="1" id="KW-0813">Transport</keyword>
<proteinExistence type="predicted"/>
<dbReference type="InterPro" id="IPR012292">
    <property type="entry name" value="Globin/Proto"/>
</dbReference>
<dbReference type="RefSeq" id="WP_157288831.1">
    <property type="nucleotide sequence ID" value="NZ_WQRF01000001.1"/>
</dbReference>
<evidence type="ECO:0000256" key="4">
    <source>
        <dbReference type="ARBA" id="ARBA00023004"/>
    </source>
</evidence>
<dbReference type="SUPFAM" id="SSF46458">
    <property type="entry name" value="Globin-like"/>
    <property type="match status" value="1"/>
</dbReference>
<dbReference type="InterPro" id="IPR009050">
    <property type="entry name" value="Globin-like_sf"/>
</dbReference>
<evidence type="ECO:0000256" key="2">
    <source>
        <dbReference type="ARBA" id="ARBA00022617"/>
    </source>
</evidence>
<reference evidence="5 6" key="1">
    <citation type="submission" date="2019-12" db="EMBL/GenBank/DDBJ databases">
        <title>Devosia maris sp. nov., isolated from the deep seawater.</title>
        <authorList>
            <person name="Liu Y."/>
        </authorList>
    </citation>
    <scope>NUCLEOTIDE SEQUENCE [LARGE SCALE GENOMIC DNA]</scope>
    <source>
        <strain evidence="5 6">L53-10-65</strain>
    </source>
</reference>
<dbReference type="EMBL" id="WQRF01000001">
    <property type="protein sequence ID" value="MVS97686.1"/>
    <property type="molecule type" value="Genomic_DNA"/>
</dbReference>
<dbReference type="AlphaFoldDB" id="A0A7X3K219"/>
<evidence type="ECO:0000313" key="6">
    <source>
        <dbReference type="Proteomes" id="UP000438106"/>
    </source>
</evidence>
<dbReference type="Pfam" id="PF01152">
    <property type="entry name" value="Bac_globin"/>
    <property type="match status" value="1"/>
</dbReference>
<accession>A0A7X3K219</accession>
<dbReference type="InterPro" id="IPR001486">
    <property type="entry name" value="Hemoglobin_trunc"/>
</dbReference>
<dbReference type="CDD" id="cd08916">
    <property type="entry name" value="TrHb3_P"/>
    <property type="match status" value="1"/>
</dbReference>
<organism evidence="5 6">
    <name type="scientific">Devosia marina</name>
    <dbReference type="NCBI Taxonomy" id="2683198"/>
    <lineage>
        <taxon>Bacteria</taxon>
        <taxon>Pseudomonadati</taxon>
        <taxon>Pseudomonadota</taxon>
        <taxon>Alphaproteobacteria</taxon>
        <taxon>Hyphomicrobiales</taxon>
        <taxon>Devosiaceae</taxon>
        <taxon>Devosia</taxon>
    </lineage>
</organism>